<sequence>MGSFKKDALTDYALQKVLKDAEPIFGTETNVSTIPTERWMSKYADDVPIVRMNIPGTHDSATWNYTLETQAALAPVSALLGLPQLDPTFYQCQSISLASMLSKGIRAFDLRYAFDATKSTLVFWHGSALLSETATVEDVLYAFYNWLDTHPSEALFLSFQLERDKNSTDTQKELHRILSSPVAKHYINSAVGVFGTLGEARGKITLLKRFVMDTIPNNGSLPGLDFSPPRWTDNSETPFVLEYSSSGRAWIEDYYQPRTAINSTASEDIQIKFDAVQKNLRSAAGGDHPNDFFWTFTSATKILNSPSLRPVDFAQGKDGAKGINEQLLTLLKELKGKRLGVVMMDFFHQPEGLVETLLGL</sequence>
<protein>
    <submittedName>
        <fullName evidence="2">PLC-like phosphodiesterase</fullName>
    </submittedName>
</protein>
<dbReference type="GO" id="GO:0006629">
    <property type="term" value="P:lipid metabolic process"/>
    <property type="evidence" value="ECO:0007669"/>
    <property type="project" value="InterPro"/>
</dbReference>
<name>A0A6A7BRP4_9PEZI</name>
<dbReference type="EMBL" id="MU006022">
    <property type="protein sequence ID" value="KAF2857956.1"/>
    <property type="molecule type" value="Genomic_DNA"/>
</dbReference>
<dbReference type="PROSITE" id="PS50007">
    <property type="entry name" value="PIPLC_X_DOMAIN"/>
    <property type="match status" value="1"/>
</dbReference>
<dbReference type="OrthoDB" id="1046782at2759"/>
<dbReference type="PANTHER" id="PTHR13593:SF116">
    <property type="entry name" value="PLC-LIKE PHOSPHODIESTERASE"/>
    <property type="match status" value="1"/>
</dbReference>
<dbReference type="Pfam" id="PF00388">
    <property type="entry name" value="PI-PLC-X"/>
    <property type="match status" value="1"/>
</dbReference>
<accession>A0A6A7BRP4</accession>
<evidence type="ECO:0000313" key="3">
    <source>
        <dbReference type="Proteomes" id="UP000799421"/>
    </source>
</evidence>
<dbReference type="SUPFAM" id="SSF51695">
    <property type="entry name" value="PLC-like phosphodiesterases"/>
    <property type="match status" value="1"/>
</dbReference>
<dbReference type="InterPro" id="IPR017946">
    <property type="entry name" value="PLC-like_Pdiesterase_TIM-brl"/>
</dbReference>
<dbReference type="GO" id="GO:0008081">
    <property type="term" value="F:phosphoric diester hydrolase activity"/>
    <property type="evidence" value="ECO:0007669"/>
    <property type="project" value="InterPro"/>
</dbReference>
<dbReference type="InterPro" id="IPR000909">
    <property type="entry name" value="PLipase_C_PInositol-sp_X_dom"/>
</dbReference>
<feature type="domain" description="Phosphatidylinositol-specific phospholipase C X" evidence="1">
    <location>
        <begin position="91"/>
        <end position="208"/>
    </location>
</feature>
<reference evidence="2" key="1">
    <citation type="journal article" date="2020" name="Stud. Mycol.">
        <title>101 Dothideomycetes genomes: a test case for predicting lifestyles and emergence of pathogens.</title>
        <authorList>
            <person name="Haridas S."/>
            <person name="Albert R."/>
            <person name="Binder M."/>
            <person name="Bloem J."/>
            <person name="Labutti K."/>
            <person name="Salamov A."/>
            <person name="Andreopoulos B."/>
            <person name="Baker S."/>
            <person name="Barry K."/>
            <person name="Bills G."/>
            <person name="Bluhm B."/>
            <person name="Cannon C."/>
            <person name="Castanera R."/>
            <person name="Culley D."/>
            <person name="Daum C."/>
            <person name="Ezra D."/>
            <person name="Gonzalez J."/>
            <person name="Henrissat B."/>
            <person name="Kuo A."/>
            <person name="Liang C."/>
            <person name="Lipzen A."/>
            <person name="Lutzoni F."/>
            <person name="Magnuson J."/>
            <person name="Mondo S."/>
            <person name="Nolan M."/>
            <person name="Ohm R."/>
            <person name="Pangilinan J."/>
            <person name="Park H.-J."/>
            <person name="Ramirez L."/>
            <person name="Alfaro M."/>
            <person name="Sun H."/>
            <person name="Tritt A."/>
            <person name="Yoshinaga Y."/>
            <person name="Zwiers L.-H."/>
            <person name="Turgeon B."/>
            <person name="Goodwin S."/>
            <person name="Spatafora J."/>
            <person name="Crous P."/>
            <person name="Grigoriev I."/>
        </authorList>
    </citation>
    <scope>NUCLEOTIDE SEQUENCE</scope>
    <source>
        <strain evidence="2">CBS 480.64</strain>
    </source>
</reference>
<organism evidence="2 3">
    <name type="scientific">Piedraia hortae CBS 480.64</name>
    <dbReference type="NCBI Taxonomy" id="1314780"/>
    <lineage>
        <taxon>Eukaryota</taxon>
        <taxon>Fungi</taxon>
        <taxon>Dikarya</taxon>
        <taxon>Ascomycota</taxon>
        <taxon>Pezizomycotina</taxon>
        <taxon>Dothideomycetes</taxon>
        <taxon>Dothideomycetidae</taxon>
        <taxon>Capnodiales</taxon>
        <taxon>Piedraiaceae</taxon>
        <taxon>Piedraia</taxon>
    </lineage>
</organism>
<dbReference type="Gene3D" id="3.20.20.190">
    <property type="entry name" value="Phosphatidylinositol (PI) phosphodiesterase"/>
    <property type="match status" value="1"/>
</dbReference>
<dbReference type="AlphaFoldDB" id="A0A6A7BRP4"/>
<dbReference type="Proteomes" id="UP000799421">
    <property type="component" value="Unassembled WGS sequence"/>
</dbReference>
<evidence type="ECO:0000259" key="1">
    <source>
        <dbReference type="Pfam" id="PF00388"/>
    </source>
</evidence>
<gene>
    <name evidence="2" type="ORF">K470DRAFT_222350</name>
</gene>
<proteinExistence type="predicted"/>
<keyword evidence="3" id="KW-1185">Reference proteome</keyword>
<evidence type="ECO:0000313" key="2">
    <source>
        <dbReference type="EMBL" id="KAF2857956.1"/>
    </source>
</evidence>
<dbReference type="PANTHER" id="PTHR13593">
    <property type="match status" value="1"/>
</dbReference>
<dbReference type="InterPro" id="IPR051057">
    <property type="entry name" value="PI-PLC_domain"/>
</dbReference>